<dbReference type="AlphaFoldDB" id="A0AAV8BX12"/>
<evidence type="ECO:0000313" key="5">
    <source>
        <dbReference type="Proteomes" id="UP001140206"/>
    </source>
</evidence>
<evidence type="ECO:0000313" key="4">
    <source>
        <dbReference type="EMBL" id="KAJ4747748.1"/>
    </source>
</evidence>
<feature type="domain" description="AB hydrolase-1" evidence="3">
    <location>
        <begin position="162"/>
        <end position="293"/>
    </location>
</feature>
<keyword evidence="2" id="KW-1133">Transmembrane helix</keyword>
<dbReference type="Pfam" id="PF00561">
    <property type="entry name" value="Abhydrolase_1"/>
    <property type="match status" value="1"/>
</dbReference>
<organism evidence="4 5">
    <name type="scientific">Rhynchospora pubera</name>
    <dbReference type="NCBI Taxonomy" id="906938"/>
    <lineage>
        <taxon>Eukaryota</taxon>
        <taxon>Viridiplantae</taxon>
        <taxon>Streptophyta</taxon>
        <taxon>Embryophyta</taxon>
        <taxon>Tracheophyta</taxon>
        <taxon>Spermatophyta</taxon>
        <taxon>Magnoliopsida</taxon>
        <taxon>Liliopsida</taxon>
        <taxon>Poales</taxon>
        <taxon>Cyperaceae</taxon>
        <taxon>Cyperoideae</taxon>
        <taxon>Rhynchosporeae</taxon>
        <taxon>Rhynchospora</taxon>
    </lineage>
</organism>
<accession>A0AAV8BX12</accession>
<keyword evidence="5" id="KW-1185">Reference proteome</keyword>
<name>A0AAV8BX12_9POAL</name>
<gene>
    <name evidence="4" type="ORF">LUZ62_082153</name>
</gene>
<keyword evidence="2" id="KW-0472">Membrane</keyword>
<comment type="caution">
    <text evidence="4">The sequence shown here is derived from an EMBL/GenBank/DDBJ whole genome shotgun (WGS) entry which is preliminary data.</text>
</comment>
<feature type="transmembrane region" description="Helical" evidence="2">
    <location>
        <begin position="547"/>
        <end position="570"/>
    </location>
</feature>
<evidence type="ECO:0000256" key="1">
    <source>
        <dbReference type="ARBA" id="ARBA00010884"/>
    </source>
</evidence>
<dbReference type="PANTHER" id="PTHR10794:SF63">
    <property type="entry name" value="ALPHA_BETA HYDROLASE 1, ISOFORM A"/>
    <property type="match status" value="1"/>
</dbReference>
<keyword evidence="2" id="KW-0812">Transmembrane</keyword>
<protein>
    <submittedName>
        <fullName evidence="4">Alpha/beta-Hydrolases superfamily protein</fullName>
    </submittedName>
</protein>
<dbReference type="PANTHER" id="PTHR10794">
    <property type="entry name" value="ABHYDROLASE DOMAIN-CONTAINING PROTEIN"/>
    <property type="match status" value="1"/>
</dbReference>
<dbReference type="InterPro" id="IPR000952">
    <property type="entry name" value="AB_hydrolase_4_CS"/>
</dbReference>
<feature type="transmembrane region" description="Helical" evidence="2">
    <location>
        <begin position="32"/>
        <end position="50"/>
    </location>
</feature>
<sequence>MSNGTISATFDVSAAAAAGELLLQAATVLPPIYYLIAVFLFVGTFLYNFLEFHLLSDILHGFMGDPVELTFNPESEIYHGVASKCRSLHGRYLVTPWLASPHLQTVFLNFLGRPPSFKYNRQIYRTRDGGTIALDWLLFSDVAGGSAQLPTGISKEDSTVTPLLVMVPGLTSDSASAYVKHLVYKMAKSGWNVVVGNHRGLGGMSITSDCFYNAGWTEDVREVINYLHKEYPNAPMYAVGTSIGANILVKYLGEEGENTPLAGATSICSPWDLVVCDRFINRKLAQRLYDRALAIGLKGYAELHQSVLSRLANWEGISKSCSVRDFDNHATRLIANYETVDTYYRRCSSVSYVANVSVPLLCISAIDDPVCTSEAIPWDECRANKKIVLATTTHGGHLGYFQGLTGKQLWWVGAVYEFLSVLHNSPFMHHQKKTEATGLHSALESTIDQSPYVNITEDGMLSPATENTLTESTVTHSNKEITESEISAEVDETAKTSSKDGVLRITSKNENSVKKDKGENISETVADVMYPIKRSVHELRKYQGKSIWLLAYIAFMTSWPLIGSLSFFFFRKRYNKAPRKNN</sequence>
<dbReference type="GO" id="GO:0034338">
    <property type="term" value="F:short-chain carboxylesterase activity"/>
    <property type="evidence" value="ECO:0007669"/>
    <property type="project" value="TreeGrafter"/>
</dbReference>
<dbReference type="Proteomes" id="UP001140206">
    <property type="component" value="Chromosome 5"/>
</dbReference>
<reference evidence="4" key="1">
    <citation type="submission" date="2022-08" db="EMBL/GenBank/DDBJ databases">
        <authorList>
            <person name="Marques A."/>
        </authorList>
    </citation>
    <scope>NUCLEOTIDE SEQUENCE</scope>
    <source>
        <strain evidence="4">RhyPub2mFocal</strain>
        <tissue evidence="4">Leaves</tissue>
    </source>
</reference>
<dbReference type="SUPFAM" id="SSF53474">
    <property type="entry name" value="alpha/beta-Hydrolases"/>
    <property type="match status" value="1"/>
</dbReference>
<proteinExistence type="inferred from homology"/>
<dbReference type="InterPro" id="IPR050960">
    <property type="entry name" value="AB_hydrolase_4_sf"/>
</dbReference>
<dbReference type="FunFam" id="3.40.50.1820:FF:000071">
    <property type="entry name" value="Embryogenesis-associated protein EMB8"/>
    <property type="match status" value="1"/>
</dbReference>
<dbReference type="Gene3D" id="3.40.50.1820">
    <property type="entry name" value="alpha/beta hydrolase"/>
    <property type="match status" value="1"/>
</dbReference>
<dbReference type="EMBL" id="JAMFTS010000005">
    <property type="protein sequence ID" value="KAJ4747748.1"/>
    <property type="molecule type" value="Genomic_DNA"/>
</dbReference>
<dbReference type="InterPro" id="IPR000073">
    <property type="entry name" value="AB_hydrolase_1"/>
</dbReference>
<dbReference type="GO" id="GO:0047372">
    <property type="term" value="F:monoacylglycerol lipase activity"/>
    <property type="evidence" value="ECO:0007669"/>
    <property type="project" value="TreeGrafter"/>
</dbReference>
<evidence type="ECO:0000256" key="2">
    <source>
        <dbReference type="SAM" id="Phobius"/>
    </source>
</evidence>
<comment type="similarity">
    <text evidence="1">Belongs to the AB hydrolase superfamily. AB hydrolase 4 family.</text>
</comment>
<dbReference type="PROSITE" id="PS01133">
    <property type="entry name" value="UPF0017"/>
    <property type="match status" value="1"/>
</dbReference>
<evidence type="ECO:0000259" key="3">
    <source>
        <dbReference type="Pfam" id="PF00561"/>
    </source>
</evidence>
<dbReference type="InterPro" id="IPR029058">
    <property type="entry name" value="AB_hydrolase_fold"/>
</dbReference>